<protein>
    <submittedName>
        <fullName evidence="8">HemY protein</fullName>
    </submittedName>
</protein>
<dbReference type="Gene3D" id="1.25.40.10">
    <property type="entry name" value="Tetratricopeptide repeat domain"/>
    <property type="match status" value="1"/>
</dbReference>
<keyword evidence="9" id="KW-1185">Reference proteome</keyword>
<accession>A0A1G6T1P6</accession>
<evidence type="ECO:0000313" key="8">
    <source>
        <dbReference type="EMBL" id="SDD22883.1"/>
    </source>
</evidence>
<dbReference type="GO" id="GO:0016020">
    <property type="term" value="C:membrane"/>
    <property type="evidence" value="ECO:0007669"/>
    <property type="project" value="UniProtKB-SubCell"/>
</dbReference>
<evidence type="ECO:0000256" key="4">
    <source>
        <dbReference type="ARBA" id="ARBA00023136"/>
    </source>
</evidence>
<name>A0A1G6T1P6_9PROT</name>
<dbReference type="InterPro" id="IPR011990">
    <property type="entry name" value="TPR-like_helical_dom_sf"/>
</dbReference>
<feature type="signal peptide" evidence="6">
    <location>
        <begin position="1"/>
        <end position="22"/>
    </location>
</feature>
<sequence length="464" mass="50373">MIRLFLWVSAILLVAFAAARLADNPGAVTIDFAGLRVYTSFASMVLAAAVVAAVAAGTVWLVGWIRRDMPVLGKNAEIKRQGRGLKMLNQSLVALSAGDHKLAKKLVEQAEVLLPPQPMVHLIAAEAATRSGDHKAAQARYHALEKTEDGRFLGLRGLVQEARRLGRENEALRLARTAFHENRKSPWVLKTLFALEVAAGNWPEAEEALAKVSREKLLESETVTRHKAALTFAQATEQNLKGDRDVARKTFKKTLQLRPDFAPAAAALAKLEFASGNKKRAEKIVKDVWSRAPHPTLAKVYKELDAAESGADWLKRVRTLTDANPEDAQSMLLVADALMDAREYDAAKPVLEKLTREAPTRAAWQYRLALAHALGENPDPIEAALAHAEDGARWVCTDCGHTPKGWAPLCGGCGAFDSFRWHAGEAVAHARKDPGEAPIAMLVGTSGTPLDAVVDDEDAERLGA</sequence>
<dbReference type="OrthoDB" id="9798343at2"/>
<proteinExistence type="predicted"/>
<feature type="chain" id="PRO_5010165118" evidence="6">
    <location>
        <begin position="23"/>
        <end position="464"/>
    </location>
</feature>
<evidence type="ECO:0000256" key="6">
    <source>
        <dbReference type="SAM" id="SignalP"/>
    </source>
</evidence>
<dbReference type="InterPro" id="IPR010817">
    <property type="entry name" value="HemY_N"/>
</dbReference>
<gene>
    <name evidence="8" type="ORF">SAMN04488071_0078</name>
</gene>
<comment type="subcellular location">
    <subcellularLocation>
        <location evidence="1">Membrane</location>
    </subcellularLocation>
</comment>
<reference evidence="8 9" key="1">
    <citation type="submission" date="2016-10" db="EMBL/GenBank/DDBJ databases">
        <authorList>
            <person name="de Groot N.N."/>
        </authorList>
    </citation>
    <scope>NUCLEOTIDE SEQUENCE [LARGE SCALE GENOMIC DNA]</scope>
    <source>
        <strain evidence="8 9">CGMCC 1.9109</strain>
    </source>
</reference>
<dbReference type="RefSeq" id="WP_068309084.1">
    <property type="nucleotide sequence ID" value="NZ_FNAK01000001.1"/>
</dbReference>
<keyword evidence="6" id="KW-0732">Signal</keyword>
<evidence type="ECO:0000259" key="7">
    <source>
        <dbReference type="Pfam" id="PF07219"/>
    </source>
</evidence>
<evidence type="ECO:0000313" key="9">
    <source>
        <dbReference type="Proteomes" id="UP000183685"/>
    </source>
</evidence>
<dbReference type="AlphaFoldDB" id="A0A1G6T1P6"/>
<dbReference type="Pfam" id="PF14559">
    <property type="entry name" value="TPR_19"/>
    <property type="match status" value="1"/>
</dbReference>
<keyword evidence="4 5" id="KW-0472">Membrane</keyword>
<keyword evidence="3 5" id="KW-1133">Transmembrane helix</keyword>
<feature type="domain" description="HemY N-terminal" evidence="7">
    <location>
        <begin position="26"/>
        <end position="132"/>
    </location>
</feature>
<dbReference type="Proteomes" id="UP000183685">
    <property type="component" value="Unassembled WGS sequence"/>
</dbReference>
<dbReference type="SUPFAM" id="SSF48452">
    <property type="entry name" value="TPR-like"/>
    <property type="match status" value="1"/>
</dbReference>
<dbReference type="STRING" id="637679.GCA_001550055_00810"/>
<keyword evidence="2 5" id="KW-0812">Transmembrane</keyword>
<evidence type="ECO:0000256" key="2">
    <source>
        <dbReference type="ARBA" id="ARBA00022692"/>
    </source>
</evidence>
<evidence type="ECO:0000256" key="3">
    <source>
        <dbReference type="ARBA" id="ARBA00022989"/>
    </source>
</evidence>
<dbReference type="Pfam" id="PF07219">
    <property type="entry name" value="HemY_N"/>
    <property type="match status" value="1"/>
</dbReference>
<dbReference type="EMBL" id="FNAK01000001">
    <property type="protein sequence ID" value="SDD22883.1"/>
    <property type="molecule type" value="Genomic_DNA"/>
</dbReference>
<organism evidence="8 9">
    <name type="scientific">Kordiimonas lacus</name>
    <dbReference type="NCBI Taxonomy" id="637679"/>
    <lineage>
        <taxon>Bacteria</taxon>
        <taxon>Pseudomonadati</taxon>
        <taxon>Pseudomonadota</taxon>
        <taxon>Alphaproteobacteria</taxon>
        <taxon>Kordiimonadales</taxon>
        <taxon>Kordiimonadaceae</taxon>
        <taxon>Kordiimonas</taxon>
    </lineage>
</organism>
<feature type="transmembrane region" description="Helical" evidence="5">
    <location>
        <begin position="37"/>
        <end position="65"/>
    </location>
</feature>
<evidence type="ECO:0000256" key="5">
    <source>
        <dbReference type="SAM" id="Phobius"/>
    </source>
</evidence>
<evidence type="ECO:0000256" key="1">
    <source>
        <dbReference type="ARBA" id="ARBA00004370"/>
    </source>
</evidence>